<dbReference type="AlphaFoldDB" id="A0A0R3N939"/>
<dbReference type="SUPFAM" id="SSF54373">
    <property type="entry name" value="FAD-linked reductases, C-terminal domain"/>
    <property type="match status" value="1"/>
</dbReference>
<evidence type="ECO:0000256" key="6">
    <source>
        <dbReference type="ARBA" id="ARBA00047321"/>
    </source>
</evidence>
<dbReference type="Pfam" id="PF01593">
    <property type="entry name" value="Amino_oxidase"/>
    <property type="match status" value="1"/>
</dbReference>
<organism evidence="8 9">
    <name type="scientific">Bradyrhizobium lablabi</name>
    <dbReference type="NCBI Taxonomy" id="722472"/>
    <lineage>
        <taxon>Bacteria</taxon>
        <taxon>Pseudomonadati</taxon>
        <taxon>Pseudomonadota</taxon>
        <taxon>Alphaproteobacteria</taxon>
        <taxon>Hyphomicrobiales</taxon>
        <taxon>Nitrobacteraceae</taxon>
        <taxon>Bradyrhizobium</taxon>
    </lineage>
</organism>
<keyword evidence="5" id="KW-0073">Auxin biosynthesis</keyword>
<evidence type="ECO:0000313" key="8">
    <source>
        <dbReference type="EMBL" id="KRR26815.1"/>
    </source>
</evidence>
<evidence type="ECO:0000256" key="5">
    <source>
        <dbReference type="ARBA" id="ARBA00023070"/>
    </source>
</evidence>
<evidence type="ECO:0000256" key="4">
    <source>
        <dbReference type="ARBA" id="ARBA00017871"/>
    </source>
</evidence>
<dbReference type="EC" id="1.13.12.3" evidence="3"/>
<dbReference type="SUPFAM" id="SSF51905">
    <property type="entry name" value="FAD/NAD(P)-binding domain"/>
    <property type="match status" value="1"/>
</dbReference>
<evidence type="ECO:0000259" key="7">
    <source>
        <dbReference type="Pfam" id="PF01593"/>
    </source>
</evidence>
<sequence>MIGQAAGGGAMYQAMTSLGFAAESNFSGPPKLAGAKKGSSVLILGAGLAGMVAALELRNAGYKVTILEYNQRAGGRCWSIRGGDTFTELGGEVQHCGFAKGEYFNAGPWRIPYHHHAVLHYCRQFGVALEPFVQVNYNAWVHSSTAYGGKPQRYRHVQADFQGHVAELLGKATRQGSLDSVLTQEDKEKLLEGLRRWGALDAEFRYREGIATSALRGYEIDPGGGLMTPAKPSKPLELSELLQSRLWRAIAAGQAYEFQSTMFQPVGGMDMIAKAFAKQVGNLIRYQARVTRIEQNERGVTVTFADEARGGALQQEKADWCLCTIPLSILSQIDIQVGAEMQAAINAVPYGSSIKVGLQFKRRFWEEDEHIYGGITYTDLPISRISYPSTRYGASGPAVVLGAYVFEGPNSFEFGAMAPEERVRRAVEHGNQIHPQYADEFDNGVSVAWYRVPGNHGCYGKWTDALRDQHYKALCQVDGRIALAGEHVSHIPAWQEGAILSSLDAIRRLHARATA</sequence>
<dbReference type="Gene3D" id="3.50.50.60">
    <property type="entry name" value="FAD/NAD(P)-binding domain"/>
    <property type="match status" value="1"/>
</dbReference>
<dbReference type="Proteomes" id="UP000051660">
    <property type="component" value="Unassembled WGS sequence"/>
</dbReference>
<reference evidence="8 9" key="1">
    <citation type="submission" date="2014-03" db="EMBL/GenBank/DDBJ databases">
        <title>Bradyrhizobium valentinum sp. nov., isolated from effective nodules of Lupinus mariae-josephae, a lupine endemic of basic-lime soils in Eastern Spain.</title>
        <authorList>
            <person name="Duran D."/>
            <person name="Rey L."/>
            <person name="Navarro A."/>
            <person name="Busquets A."/>
            <person name="Imperial J."/>
            <person name="Ruiz-Argueso T."/>
        </authorList>
    </citation>
    <scope>NUCLEOTIDE SEQUENCE [LARGE SCALE GENOMIC DNA]</scope>
    <source>
        <strain evidence="8 9">CCBAU 23086</strain>
    </source>
</reference>
<dbReference type="EMBL" id="LLYB01000043">
    <property type="protein sequence ID" value="KRR26815.1"/>
    <property type="molecule type" value="Genomic_DNA"/>
</dbReference>
<dbReference type="InterPro" id="IPR050281">
    <property type="entry name" value="Flavin_monoamine_oxidase"/>
</dbReference>
<accession>A0A0R3N939</accession>
<feature type="domain" description="Amine oxidase" evidence="7">
    <location>
        <begin position="48"/>
        <end position="505"/>
    </location>
</feature>
<dbReference type="PANTHER" id="PTHR10742">
    <property type="entry name" value="FLAVIN MONOAMINE OXIDASE"/>
    <property type="match status" value="1"/>
</dbReference>
<evidence type="ECO:0000313" key="9">
    <source>
        <dbReference type="Proteomes" id="UP000051660"/>
    </source>
</evidence>
<dbReference type="GO" id="GO:0009851">
    <property type="term" value="P:auxin biosynthetic process"/>
    <property type="evidence" value="ECO:0007669"/>
    <property type="project" value="UniProtKB-KW"/>
</dbReference>
<proteinExistence type="inferred from homology"/>
<dbReference type="Gene3D" id="3.90.660.10">
    <property type="match status" value="1"/>
</dbReference>
<evidence type="ECO:0000256" key="3">
    <source>
        <dbReference type="ARBA" id="ARBA00012535"/>
    </source>
</evidence>
<dbReference type="GO" id="GO:0050361">
    <property type="term" value="F:tryptophan 2-monooxygenase activity"/>
    <property type="evidence" value="ECO:0007669"/>
    <property type="project" value="UniProtKB-EC"/>
</dbReference>
<dbReference type="GO" id="GO:0001716">
    <property type="term" value="F:L-amino-acid oxidase activity"/>
    <property type="evidence" value="ECO:0007669"/>
    <property type="project" value="TreeGrafter"/>
</dbReference>
<comment type="catalytic activity">
    <reaction evidence="6">
        <text>L-tryptophan + O2 = indole-3-acetamide + CO2 + H2O</text>
        <dbReference type="Rhea" id="RHEA:16165"/>
        <dbReference type="ChEBI" id="CHEBI:15377"/>
        <dbReference type="ChEBI" id="CHEBI:15379"/>
        <dbReference type="ChEBI" id="CHEBI:16031"/>
        <dbReference type="ChEBI" id="CHEBI:16526"/>
        <dbReference type="ChEBI" id="CHEBI:57912"/>
        <dbReference type="EC" id="1.13.12.3"/>
    </reaction>
</comment>
<dbReference type="GO" id="GO:0009063">
    <property type="term" value="P:amino acid catabolic process"/>
    <property type="evidence" value="ECO:0007669"/>
    <property type="project" value="TreeGrafter"/>
</dbReference>
<dbReference type="PANTHER" id="PTHR10742:SF342">
    <property type="entry name" value="AMINE OXIDASE"/>
    <property type="match status" value="1"/>
</dbReference>
<protein>
    <recommendedName>
        <fullName evidence="4">Tryptophan 2-monooxygenase</fullName>
        <ecNumber evidence="3">1.13.12.3</ecNumber>
    </recommendedName>
</protein>
<comment type="similarity">
    <text evidence="2">Belongs to the tryptophan 2-monooxygenase family.</text>
</comment>
<dbReference type="InterPro" id="IPR002937">
    <property type="entry name" value="Amino_oxidase"/>
</dbReference>
<comment type="pathway">
    <text evidence="1">Plant hormone metabolism; auxin biosynthesis.</text>
</comment>
<comment type="caution">
    <text evidence="8">The sequence shown here is derived from an EMBL/GenBank/DDBJ whole genome shotgun (WGS) entry which is preliminary data.</text>
</comment>
<evidence type="ECO:0000256" key="1">
    <source>
        <dbReference type="ARBA" id="ARBA00004814"/>
    </source>
</evidence>
<name>A0A0R3N939_9BRAD</name>
<gene>
    <name evidence="8" type="ORF">CQ14_20820</name>
</gene>
<dbReference type="InterPro" id="IPR036188">
    <property type="entry name" value="FAD/NAD-bd_sf"/>
</dbReference>
<dbReference type="Gene3D" id="1.20.1440.240">
    <property type="match status" value="1"/>
</dbReference>
<evidence type="ECO:0000256" key="2">
    <source>
        <dbReference type="ARBA" id="ARBA00005833"/>
    </source>
</evidence>